<accession>A0A913WZJ3</accession>
<name>A0A913WZJ3_EXADI</name>
<keyword evidence="2" id="KW-0808">Transferase</keyword>
<keyword evidence="6" id="KW-1185">Reference proteome</keyword>
<evidence type="ECO:0000259" key="4">
    <source>
        <dbReference type="Pfam" id="PF00755"/>
    </source>
</evidence>
<dbReference type="InterPro" id="IPR039551">
    <property type="entry name" value="Cho/carn_acyl_trans"/>
</dbReference>
<evidence type="ECO:0000256" key="2">
    <source>
        <dbReference type="ARBA" id="ARBA00022679"/>
    </source>
</evidence>
<evidence type="ECO:0000313" key="5">
    <source>
        <dbReference type="EnsemblMetazoa" id="XP_020896523.1"/>
    </source>
</evidence>
<comment type="similarity">
    <text evidence="1">Belongs to the carnitine/choline acetyltransferase family.</text>
</comment>
<protein>
    <recommendedName>
        <fullName evidence="4">Choline/carnitine acyltransferase domain-containing protein</fullName>
    </recommendedName>
</protein>
<dbReference type="Gene3D" id="3.30.559.70">
    <property type="entry name" value="Choline/Carnitine o-acyltransferase, domain 2"/>
    <property type="match status" value="1"/>
</dbReference>
<keyword evidence="3" id="KW-0012">Acyltransferase</keyword>
<feature type="domain" description="Choline/carnitine acyltransferase" evidence="4">
    <location>
        <begin position="185"/>
        <end position="588"/>
    </location>
</feature>
<dbReference type="InterPro" id="IPR000542">
    <property type="entry name" value="Carn_acyl_trans"/>
</dbReference>
<dbReference type="RefSeq" id="XP_020896523.1">
    <property type="nucleotide sequence ID" value="XM_021040864.2"/>
</dbReference>
<dbReference type="OrthoDB" id="240216at2759"/>
<reference evidence="5" key="1">
    <citation type="submission" date="2022-11" db="UniProtKB">
        <authorList>
            <consortium name="EnsemblMetazoa"/>
        </authorList>
    </citation>
    <scope>IDENTIFICATION</scope>
</reference>
<dbReference type="PANTHER" id="PTHR22589">
    <property type="entry name" value="CARNITINE O-ACYLTRANSFERASE"/>
    <property type="match status" value="1"/>
</dbReference>
<dbReference type="GO" id="GO:0004095">
    <property type="term" value="F:carnitine O-palmitoyltransferase activity"/>
    <property type="evidence" value="ECO:0007669"/>
    <property type="project" value="TreeGrafter"/>
</dbReference>
<dbReference type="GO" id="GO:0005739">
    <property type="term" value="C:mitochondrion"/>
    <property type="evidence" value="ECO:0007669"/>
    <property type="project" value="TreeGrafter"/>
</dbReference>
<dbReference type="Proteomes" id="UP000887567">
    <property type="component" value="Unplaced"/>
</dbReference>
<evidence type="ECO:0000256" key="1">
    <source>
        <dbReference type="ARBA" id="ARBA00005232"/>
    </source>
</evidence>
<dbReference type="PANTHER" id="PTHR22589:SF31">
    <property type="entry name" value="CARNITINE O-PALMITOYLTRANSFERASE"/>
    <property type="match status" value="1"/>
</dbReference>
<dbReference type="GO" id="GO:0009437">
    <property type="term" value="P:carnitine metabolic process"/>
    <property type="evidence" value="ECO:0007669"/>
    <property type="project" value="TreeGrafter"/>
</dbReference>
<dbReference type="GO" id="GO:0006631">
    <property type="term" value="P:fatty acid metabolic process"/>
    <property type="evidence" value="ECO:0007669"/>
    <property type="project" value="TreeGrafter"/>
</dbReference>
<dbReference type="EnsemblMetazoa" id="XM_021040864.2">
    <property type="protein sequence ID" value="XP_020896523.1"/>
    <property type="gene ID" value="LOC110235407"/>
</dbReference>
<evidence type="ECO:0000256" key="3">
    <source>
        <dbReference type="ARBA" id="ARBA00023315"/>
    </source>
</evidence>
<dbReference type="Pfam" id="PF00755">
    <property type="entry name" value="Carn_acyltransf"/>
    <property type="match status" value="1"/>
</dbReference>
<dbReference type="InterPro" id="IPR042231">
    <property type="entry name" value="Cho/carn_acyl_trans_2"/>
</dbReference>
<organism evidence="5 6">
    <name type="scientific">Exaiptasia diaphana</name>
    <name type="common">Tropical sea anemone</name>
    <name type="synonym">Aiptasia pulchella</name>
    <dbReference type="NCBI Taxonomy" id="2652724"/>
    <lineage>
        <taxon>Eukaryota</taxon>
        <taxon>Metazoa</taxon>
        <taxon>Cnidaria</taxon>
        <taxon>Anthozoa</taxon>
        <taxon>Hexacorallia</taxon>
        <taxon>Actiniaria</taxon>
        <taxon>Aiptasiidae</taxon>
        <taxon>Exaiptasia</taxon>
    </lineage>
</organism>
<proteinExistence type="inferred from homology"/>
<dbReference type="KEGG" id="epa:110235407"/>
<evidence type="ECO:0000313" key="6">
    <source>
        <dbReference type="Proteomes" id="UP000887567"/>
    </source>
</evidence>
<dbReference type="SUPFAM" id="SSF52777">
    <property type="entry name" value="CoA-dependent acyltransferases"/>
    <property type="match status" value="2"/>
</dbReference>
<dbReference type="InterPro" id="IPR023213">
    <property type="entry name" value="CAT-like_dom_sf"/>
</dbReference>
<dbReference type="GeneID" id="110235407"/>
<dbReference type="AlphaFoldDB" id="A0A913WZJ3"/>
<sequence length="720" mass="81684">MHRLWSNPVKRAAYGKRPALLVIWPLNRTDGPYDNKELSTKGDLQIRVLQWDKDLPIPNPPPLRNLVDHLTRRRLPSTSKGLKAAFNNFLVRSTFNVLGLYGAHERMCKNHTDDPVHNCWYAPSNHGDSFGIRHDEIYFHSDIIPSQPVTSYSVLIRGSHGLTSVYDGIGERLNDIAWSKKMGCDVMVNRSASLINGLMKARNYYMSSEFTQDKIKTTSLSMQWYNYIFSCSMQFFPGSIERYKAPEMHSKHIIVMVRGNMYKLDMMKTDEKGQTRTINERQLKRQLKSIIEMDASRQPSIQVGVLTSLPPSDRYLEEQRIKCISQQNVVNLSLLRDAIFVLALDAESCPRTANEAMFSLQSGNFVNRWYDKSVQLVVFGNGVAGFVNNYLAGMTGTVGTKFVGKAVGYESISKSYDGTDDVIIWQEPRPLIWDDSSDDYFKKKSAALISNSRISGPFKQLSQDVFKICHCFSFEAMCKSSGVTPGAAFQAGLQLALAKIAGKMMSVNEVVSIRHFRFGGMTFMDASMADMKIFIEKARQRRHNVLNMSKLDRMVLNSLLLKATQSYKEEVLRYKKGYINVWHLDSLYRNLGLVNRLPFRNPPTLNPKNAFRQTIINFLRSPLINLLPPQIAENVTSNPSWFPEIEAIGRPGVQCILPPSSMALHYMFGRDAISITVNANPNHPCYGKEEEFARELELSLHFIKDLLHVSVNRSPGNASK</sequence>
<dbReference type="Gene3D" id="3.30.559.10">
    <property type="entry name" value="Chloramphenicol acetyltransferase-like domain"/>
    <property type="match status" value="1"/>
</dbReference>